<evidence type="ECO:0000256" key="3">
    <source>
        <dbReference type="ARBA" id="ARBA00022475"/>
    </source>
</evidence>
<dbReference type="GO" id="GO:0016780">
    <property type="term" value="F:phosphotransferase activity, for other substituted phosphate groups"/>
    <property type="evidence" value="ECO:0007669"/>
    <property type="project" value="TreeGrafter"/>
</dbReference>
<feature type="transmembrane region" description="Helical" evidence="9">
    <location>
        <begin position="28"/>
        <end position="54"/>
    </location>
</feature>
<dbReference type="OrthoDB" id="9808602at2"/>
<evidence type="ECO:0000256" key="7">
    <source>
        <dbReference type="ARBA" id="ARBA00023136"/>
    </source>
</evidence>
<dbReference type="Pfam" id="PF02397">
    <property type="entry name" value="Bac_transf"/>
    <property type="match status" value="1"/>
</dbReference>
<dbReference type="STRING" id="441119.SAMN04488047_101522"/>
<comment type="subcellular location">
    <subcellularLocation>
        <location evidence="1">Cell membrane</location>
    </subcellularLocation>
</comment>
<dbReference type="GO" id="GO:0005886">
    <property type="term" value="C:plasma membrane"/>
    <property type="evidence" value="ECO:0007669"/>
    <property type="project" value="UniProtKB-SubCell"/>
</dbReference>
<reference evidence="11 12" key="1">
    <citation type="submission" date="2016-10" db="EMBL/GenBank/DDBJ databases">
        <authorList>
            <person name="de Groot N.N."/>
        </authorList>
    </citation>
    <scope>NUCLEOTIDE SEQUENCE [LARGE SCALE GENOMIC DNA]</scope>
    <source>
        <strain evidence="11 12">DSM 19547</strain>
    </source>
</reference>
<name>A0A1I5L9R5_9RHOB</name>
<accession>A0A1I5L9R5</accession>
<feature type="domain" description="Bacterial sugar transferase" evidence="10">
    <location>
        <begin position="26"/>
        <end position="214"/>
    </location>
</feature>
<dbReference type="AlphaFoldDB" id="A0A1I5L9R5"/>
<keyword evidence="3" id="KW-1003">Cell membrane</keyword>
<keyword evidence="4 11" id="KW-0808">Transferase</keyword>
<gene>
    <name evidence="11" type="ORF">SAMN04488047_101522</name>
</gene>
<keyword evidence="7 9" id="KW-0472">Membrane</keyword>
<comment type="similarity">
    <text evidence="2">Belongs to the bacterial sugar transferase family.</text>
</comment>
<evidence type="ECO:0000256" key="2">
    <source>
        <dbReference type="ARBA" id="ARBA00006464"/>
    </source>
</evidence>
<protein>
    <submittedName>
        <fullName evidence="11">Undecaprenyl-phosphate galactose phosphotransferase</fullName>
    </submittedName>
</protein>
<dbReference type="InterPro" id="IPR003362">
    <property type="entry name" value="Bact_transf"/>
</dbReference>
<dbReference type="EMBL" id="FOXA01000001">
    <property type="protein sequence ID" value="SFO93606.1"/>
    <property type="molecule type" value="Genomic_DNA"/>
</dbReference>
<keyword evidence="5 9" id="KW-0812">Transmembrane</keyword>
<evidence type="ECO:0000256" key="5">
    <source>
        <dbReference type="ARBA" id="ARBA00022692"/>
    </source>
</evidence>
<evidence type="ECO:0000256" key="6">
    <source>
        <dbReference type="ARBA" id="ARBA00022989"/>
    </source>
</evidence>
<evidence type="ECO:0000313" key="12">
    <source>
        <dbReference type="Proteomes" id="UP000199356"/>
    </source>
</evidence>
<evidence type="ECO:0000256" key="9">
    <source>
        <dbReference type="SAM" id="Phobius"/>
    </source>
</evidence>
<dbReference type="RefSeq" id="WP_093417234.1">
    <property type="nucleotide sequence ID" value="NZ_FOXA01000001.1"/>
</dbReference>
<evidence type="ECO:0000256" key="1">
    <source>
        <dbReference type="ARBA" id="ARBA00004236"/>
    </source>
</evidence>
<proteinExistence type="inferred from homology"/>
<evidence type="ECO:0000256" key="4">
    <source>
        <dbReference type="ARBA" id="ARBA00022679"/>
    </source>
</evidence>
<dbReference type="PANTHER" id="PTHR30576:SF4">
    <property type="entry name" value="UNDECAPRENYL-PHOSPHATE GALACTOSE PHOSPHOTRANSFERASE"/>
    <property type="match status" value="1"/>
</dbReference>
<evidence type="ECO:0000313" key="11">
    <source>
        <dbReference type="EMBL" id="SFO93606.1"/>
    </source>
</evidence>
<keyword evidence="8" id="KW-0270">Exopolysaccharide synthesis</keyword>
<dbReference type="GO" id="GO:0000271">
    <property type="term" value="P:polysaccharide biosynthetic process"/>
    <property type="evidence" value="ECO:0007669"/>
    <property type="project" value="UniProtKB-KW"/>
</dbReference>
<dbReference type="Proteomes" id="UP000199356">
    <property type="component" value="Unassembled WGS sequence"/>
</dbReference>
<evidence type="ECO:0000256" key="8">
    <source>
        <dbReference type="ARBA" id="ARBA00023169"/>
    </source>
</evidence>
<keyword evidence="6 9" id="KW-1133">Transmembrane helix</keyword>
<organism evidence="11 12">
    <name type="scientific">Tranquillimonas alkanivorans</name>
    <dbReference type="NCBI Taxonomy" id="441119"/>
    <lineage>
        <taxon>Bacteria</taxon>
        <taxon>Pseudomonadati</taxon>
        <taxon>Pseudomonadota</taxon>
        <taxon>Alphaproteobacteria</taxon>
        <taxon>Rhodobacterales</taxon>
        <taxon>Roseobacteraceae</taxon>
        <taxon>Tranquillimonas</taxon>
    </lineage>
</organism>
<sequence length="221" mass="24550">MTHPAVASHPGLPRPAPRLSYARHGKRLFDLVLLLLGAPLAVPLICLLCALARLDGGPALFAHRRVGRDGRPFLCLKIRTMVPDAQARLAERLRTDPAAAAEWAARRKLAHDPRITRLGHLLRRSGLDELPQLWNVARGEMSLVGPRPVTAEELSRYGRHRDAYLSLQPGLTGPWQVTGRRDGCYTRRVLLDRRYAATLGPLTDLRLVLRTVAELPRLTGC</sequence>
<dbReference type="PANTHER" id="PTHR30576">
    <property type="entry name" value="COLANIC BIOSYNTHESIS UDP-GLUCOSE LIPID CARRIER TRANSFERASE"/>
    <property type="match status" value="1"/>
</dbReference>
<keyword evidence="12" id="KW-1185">Reference proteome</keyword>
<evidence type="ECO:0000259" key="10">
    <source>
        <dbReference type="Pfam" id="PF02397"/>
    </source>
</evidence>